<dbReference type="SUPFAM" id="SSF53155">
    <property type="entry name" value="Methylated DNA-protein cysteine methyltransferase domain"/>
    <property type="match status" value="1"/>
</dbReference>
<dbReference type="CDD" id="cd06445">
    <property type="entry name" value="ATase"/>
    <property type="match status" value="1"/>
</dbReference>
<dbReference type="InterPro" id="IPR001497">
    <property type="entry name" value="MethylDNA_cys_MeTrfase_AS"/>
</dbReference>
<dbReference type="PROSITE" id="PS00374">
    <property type="entry name" value="MGMT"/>
    <property type="match status" value="1"/>
</dbReference>
<dbReference type="NCBIfam" id="TIGR00589">
    <property type="entry name" value="ogt"/>
    <property type="match status" value="1"/>
</dbReference>
<evidence type="ECO:0000256" key="1">
    <source>
        <dbReference type="ARBA" id="ARBA00001286"/>
    </source>
</evidence>
<evidence type="ECO:0000313" key="13">
    <source>
        <dbReference type="Proteomes" id="UP000218267"/>
    </source>
</evidence>
<evidence type="ECO:0000259" key="11">
    <source>
        <dbReference type="Pfam" id="PF02870"/>
    </source>
</evidence>
<dbReference type="SUPFAM" id="SSF46767">
    <property type="entry name" value="Methylated DNA-protein cysteine methyltransferase, C-terminal domain"/>
    <property type="match status" value="1"/>
</dbReference>
<comment type="subcellular location">
    <subcellularLocation>
        <location evidence="9">Cytoplasm</location>
    </subcellularLocation>
</comment>
<keyword evidence="3 9" id="KW-0963">Cytoplasm</keyword>
<dbReference type="GO" id="GO:0032259">
    <property type="term" value="P:methylation"/>
    <property type="evidence" value="ECO:0007669"/>
    <property type="project" value="UniProtKB-KW"/>
</dbReference>
<comment type="catalytic activity">
    <reaction evidence="1 9">
        <text>a 4-O-methyl-thymidine in DNA + L-cysteinyl-[protein] = a thymidine in DNA + S-methyl-L-cysteinyl-[protein]</text>
        <dbReference type="Rhea" id="RHEA:53428"/>
        <dbReference type="Rhea" id="RHEA-COMP:10131"/>
        <dbReference type="Rhea" id="RHEA-COMP:10132"/>
        <dbReference type="Rhea" id="RHEA-COMP:13555"/>
        <dbReference type="Rhea" id="RHEA-COMP:13556"/>
        <dbReference type="ChEBI" id="CHEBI:29950"/>
        <dbReference type="ChEBI" id="CHEBI:82612"/>
        <dbReference type="ChEBI" id="CHEBI:137386"/>
        <dbReference type="ChEBI" id="CHEBI:137387"/>
        <dbReference type="EC" id="2.1.1.63"/>
    </reaction>
</comment>
<dbReference type="HAMAP" id="MF_00772">
    <property type="entry name" value="OGT"/>
    <property type="match status" value="1"/>
</dbReference>
<keyword evidence="7 9" id="KW-0234">DNA repair</keyword>
<dbReference type="Pfam" id="PF01035">
    <property type="entry name" value="DNA_binding_1"/>
    <property type="match status" value="1"/>
</dbReference>
<organism evidence="12 13">
    <name type="scientific">Labilibaculum antarcticum</name>
    <dbReference type="NCBI Taxonomy" id="1717717"/>
    <lineage>
        <taxon>Bacteria</taxon>
        <taxon>Pseudomonadati</taxon>
        <taxon>Bacteroidota</taxon>
        <taxon>Bacteroidia</taxon>
        <taxon>Marinilabiliales</taxon>
        <taxon>Marinifilaceae</taxon>
        <taxon>Labilibaculum</taxon>
    </lineage>
</organism>
<dbReference type="InterPro" id="IPR036388">
    <property type="entry name" value="WH-like_DNA-bd_sf"/>
</dbReference>
<dbReference type="InterPro" id="IPR036217">
    <property type="entry name" value="MethylDNA_cys_MeTrfase_DNAb"/>
</dbReference>
<dbReference type="InterPro" id="IPR014048">
    <property type="entry name" value="MethylDNA_cys_MeTrfase_DNA-bd"/>
</dbReference>
<dbReference type="GO" id="GO:0006307">
    <property type="term" value="P:DNA alkylation repair"/>
    <property type="evidence" value="ECO:0007669"/>
    <property type="project" value="UniProtKB-UniRule"/>
</dbReference>
<comment type="similarity">
    <text evidence="2 9">Belongs to the MGMT family.</text>
</comment>
<reference evidence="12 13" key="1">
    <citation type="journal article" date="2018" name="Mar. Genomics">
        <title>Complete genome sequence of Marinifilaceae bacterium strain SPP2, isolated from the Antarctic marine sediment.</title>
        <authorList>
            <person name="Watanabe M."/>
            <person name="Kojima H."/>
            <person name="Fukui M."/>
        </authorList>
    </citation>
    <scope>NUCLEOTIDE SEQUENCE [LARGE SCALE GENOMIC DNA]</scope>
    <source>
        <strain evidence="12 13">SPP2</strain>
    </source>
</reference>
<reference evidence="13" key="2">
    <citation type="journal article" date="2020" name="Antonie Van Leeuwenhoek">
        <title>Labilibaculum antarcticum sp. nov., a novel facultative anaerobic, psychrotorelant bacterium isolated from marine sediment of Antarctica.</title>
        <authorList>
            <person name="Watanabe M."/>
            <person name="Kojima H."/>
            <person name="Fukui M."/>
        </authorList>
    </citation>
    <scope>NUCLEOTIDE SEQUENCE [LARGE SCALE GENOMIC DNA]</scope>
    <source>
        <strain evidence="13">SPP2</strain>
    </source>
</reference>
<protein>
    <recommendedName>
        <fullName evidence="9">Methylated-DNA--protein-cysteine methyltransferase</fullName>
        <ecNumber evidence="9">2.1.1.63</ecNumber>
    </recommendedName>
    <alternativeName>
        <fullName evidence="9">6-O-methylguanine-DNA methyltransferase</fullName>
        <shortName evidence="9">MGMT</shortName>
    </alternativeName>
    <alternativeName>
        <fullName evidence="9">O-6-methylguanine-DNA-alkyltransferase</fullName>
    </alternativeName>
</protein>
<dbReference type="KEGG" id="mbas:ALGA_0293"/>
<dbReference type="PANTHER" id="PTHR10815:SF5">
    <property type="entry name" value="METHYLATED-DNA--PROTEIN-CYSTEINE METHYLTRANSFERASE"/>
    <property type="match status" value="1"/>
</dbReference>
<evidence type="ECO:0000256" key="3">
    <source>
        <dbReference type="ARBA" id="ARBA00022490"/>
    </source>
</evidence>
<dbReference type="OrthoDB" id="9802228at2"/>
<dbReference type="EMBL" id="AP018042">
    <property type="protein sequence ID" value="BAX78688.1"/>
    <property type="molecule type" value="Genomic_DNA"/>
</dbReference>
<dbReference type="EC" id="2.1.1.63" evidence="9"/>
<accession>A0A1Y1CEA7</accession>
<dbReference type="Gene3D" id="3.30.160.70">
    <property type="entry name" value="Methylated DNA-protein cysteine methyltransferase domain"/>
    <property type="match status" value="1"/>
</dbReference>
<gene>
    <name evidence="12" type="ORF">ALGA_0293</name>
</gene>
<feature type="active site" description="Nucleophile; methyl group acceptor" evidence="9">
    <location>
        <position position="127"/>
    </location>
</feature>
<dbReference type="InterPro" id="IPR036631">
    <property type="entry name" value="MGMT_N_sf"/>
</dbReference>
<dbReference type="RefSeq" id="WP_096427609.1">
    <property type="nucleotide sequence ID" value="NZ_AP018042.1"/>
</dbReference>
<evidence type="ECO:0000256" key="2">
    <source>
        <dbReference type="ARBA" id="ARBA00008711"/>
    </source>
</evidence>
<evidence type="ECO:0000313" key="12">
    <source>
        <dbReference type="EMBL" id="BAX78688.1"/>
    </source>
</evidence>
<keyword evidence="4 9" id="KW-0489">Methyltransferase</keyword>
<feature type="domain" description="Methylguanine DNA methyltransferase ribonuclease-like" evidence="11">
    <location>
        <begin position="2"/>
        <end position="72"/>
    </location>
</feature>
<dbReference type="FunFam" id="1.10.10.10:FF:000214">
    <property type="entry name" value="Methylated-DNA--protein-cysteine methyltransferase"/>
    <property type="match status" value="1"/>
</dbReference>
<evidence type="ECO:0000259" key="10">
    <source>
        <dbReference type="Pfam" id="PF01035"/>
    </source>
</evidence>
<keyword evidence="6 9" id="KW-0227">DNA damage</keyword>
<dbReference type="Pfam" id="PF02870">
    <property type="entry name" value="Methyltransf_1N"/>
    <property type="match status" value="1"/>
</dbReference>
<comment type="miscellaneous">
    <text evidence="9">This enzyme catalyzes only one turnover and therefore is not strictly catalytic. According to one definition, an enzyme is a biocatalyst that acts repeatedly and over many reaction cycles.</text>
</comment>
<dbReference type="PANTHER" id="PTHR10815">
    <property type="entry name" value="METHYLATED-DNA--PROTEIN-CYSTEINE METHYLTRANSFERASE"/>
    <property type="match status" value="1"/>
</dbReference>
<keyword evidence="13" id="KW-1185">Reference proteome</keyword>
<sequence>MLYYDILPSPIGKLLLVANNIGLKQILFEDENQLEKIKADWIKDPSKLKPVSDQLVAYFNKERTTFDVKLSPDGTAFQQQIWKQLLEIPYGETCSYLDIAIRINKPSACRAIGMANSKNPIPIIIPCHRVIGKNGKLTGYAGGLTNKAKLLKIENVDFTPSKEQYQLF</sequence>
<proteinExistence type="inferred from homology"/>
<evidence type="ECO:0000256" key="9">
    <source>
        <dbReference type="HAMAP-Rule" id="MF_00772"/>
    </source>
</evidence>
<dbReference type="InterPro" id="IPR023546">
    <property type="entry name" value="MGMT"/>
</dbReference>
<evidence type="ECO:0000256" key="7">
    <source>
        <dbReference type="ARBA" id="ARBA00023204"/>
    </source>
</evidence>
<dbReference type="GO" id="GO:0003908">
    <property type="term" value="F:methylated-DNA-[protein]-cysteine S-methyltransferase activity"/>
    <property type="evidence" value="ECO:0007669"/>
    <property type="project" value="UniProtKB-UniRule"/>
</dbReference>
<dbReference type="InterPro" id="IPR008332">
    <property type="entry name" value="MethylG_MeTrfase_N"/>
</dbReference>
<feature type="domain" description="Methylated-DNA-[protein]-cysteine S-methyltransferase DNA binding" evidence="10">
    <location>
        <begin position="76"/>
        <end position="156"/>
    </location>
</feature>
<evidence type="ECO:0000256" key="5">
    <source>
        <dbReference type="ARBA" id="ARBA00022679"/>
    </source>
</evidence>
<dbReference type="Proteomes" id="UP000218267">
    <property type="component" value="Chromosome"/>
</dbReference>
<comment type="function">
    <text evidence="9">Involved in the cellular defense against the biological effects of O6-methylguanine (O6-MeG) and O4-methylthymine (O4-MeT) in DNA. Repairs the methylated nucleobase in DNA by stoichiometrically transferring the methyl group to a cysteine residue in the enzyme. This is a suicide reaction: the enzyme is irreversibly inactivated.</text>
</comment>
<dbReference type="GO" id="GO:0005737">
    <property type="term" value="C:cytoplasm"/>
    <property type="evidence" value="ECO:0007669"/>
    <property type="project" value="UniProtKB-SubCell"/>
</dbReference>
<comment type="catalytic activity">
    <reaction evidence="8 9">
        <text>a 6-O-methyl-2'-deoxyguanosine in DNA + L-cysteinyl-[protein] = S-methyl-L-cysteinyl-[protein] + a 2'-deoxyguanosine in DNA</text>
        <dbReference type="Rhea" id="RHEA:24000"/>
        <dbReference type="Rhea" id="RHEA-COMP:10131"/>
        <dbReference type="Rhea" id="RHEA-COMP:10132"/>
        <dbReference type="Rhea" id="RHEA-COMP:11367"/>
        <dbReference type="Rhea" id="RHEA-COMP:11368"/>
        <dbReference type="ChEBI" id="CHEBI:29950"/>
        <dbReference type="ChEBI" id="CHEBI:82612"/>
        <dbReference type="ChEBI" id="CHEBI:85445"/>
        <dbReference type="ChEBI" id="CHEBI:85448"/>
        <dbReference type="EC" id="2.1.1.63"/>
    </reaction>
</comment>
<dbReference type="Gene3D" id="1.10.10.10">
    <property type="entry name" value="Winged helix-like DNA-binding domain superfamily/Winged helix DNA-binding domain"/>
    <property type="match status" value="1"/>
</dbReference>
<evidence type="ECO:0000256" key="4">
    <source>
        <dbReference type="ARBA" id="ARBA00022603"/>
    </source>
</evidence>
<evidence type="ECO:0000256" key="8">
    <source>
        <dbReference type="ARBA" id="ARBA00049348"/>
    </source>
</evidence>
<keyword evidence="5 9" id="KW-0808">Transferase</keyword>
<name>A0A1Y1CEA7_9BACT</name>
<dbReference type="AlphaFoldDB" id="A0A1Y1CEA7"/>
<evidence type="ECO:0000256" key="6">
    <source>
        <dbReference type="ARBA" id="ARBA00022763"/>
    </source>
</evidence>